<reference evidence="1 2" key="1">
    <citation type="submission" date="2024-06" db="EMBL/GenBank/DDBJ databases">
        <title>The Natural Products Discovery Center: Release of the First 8490 Sequenced Strains for Exploring Actinobacteria Biosynthetic Diversity.</title>
        <authorList>
            <person name="Kalkreuter E."/>
            <person name="Kautsar S.A."/>
            <person name="Yang D."/>
            <person name="Bader C.D."/>
            <person name="Teijaro C.N."/>
            <person name="Fluegel L."/>
            <person name="Davis C.M."/>
            <person name="Simpson J.R."/>
            <person name="Lauterbach L."/>
            <person name="Steele A.D."/>
            <person name="Gui C."/>
            <person name="Meng S."/>
            <person name="Li G."/>
            <person name="Viehrig K."/>
            <person name="Ye F."/>
            <person name="Su P."/>
            <person name="Kiefer A.F."/>
            <person name="Nichols A."/>
            <person name="Cepeda A.J."/>
            <person name="Yan W."/>
            <person name="Fan B."/>
            <person name="Jiang Y."/>
            <person name="Adhikari A."/>
            <person name="Zheng C.-J."/>
            <person name="Schuster L."/>
            <person name="Cowan T.M."/>
            <person name="Smanski M.J."/>
            <person name="Chevrette M.G."/>
            <person name="De Carvalho L.P.S."/>
            <person name="Shen B."/>
        </authorList>
    </citation>
    <scope>NUCLEOTIDE SEQUENCE [LARGE SCALE GENOMIC DNA]</scope>
    <source>
        <strain evidence="1 2">NPDC048946</strain>
    </source>
</reference>
<gene>
    <name evidence="1" type="ORF">AB0C36_40995</name>
</gene>
<organism evidence="1 2">
    <name type="scientific">Streptodolium elevatio</name>
    <dbReference type="NCBI Taxonomy" id="3157996"/>
    <lineage>
        <taxon>Bacteria</taxon>
        <taxon>Bacillati</taxon>
        <taxon>Actinomycetota</taxon>
        <taxon>Actinomycetes</taxon>
        <taxon>Kitasatosporales</taxon>
        <taxon>Streptomycetaceae</taxon>
        <taxon>Streptodolium</taxon>
    </lineage>
</organism>
<evidence type="ECO:0000313" key="2">
    <source>
        <dbReference type="Proteomes" id="UP001551482"/>
    </source>
</evidence>
<accession>A0ABV3DVT3</accession>
<dbReference type="Proteomes" id="UP001551482">
    <property type="component" value="Unassembled WGS sequence"/>
</dbReference>
<keyword evidence="2" id="KW-1185">Reference proteome</keyword>
<sequence>MTLHLQWPGFQLDYCEGTLQLRWPAAVIMDAKAERCAAASLRSRSEDGSGQLTLRFKSAAPETTDLIAVRVDVPVGHVGRVEGLVELLRREHGVPDRPGDEETSDLVRIPAEEADWLVAPTGPASEQLFDEVMDRVANS</sequence>
<dbReference type="EMBL" id="JBEZFP010000207">
    <property type="protein sequence ID" value="MEU8139861.1"/>
    <property type="molecule type" value="Genomic_DNA"/>
</dbReference>
<dbReference type="RefSeq" id="WP_358364353.1">
    <property type="nucleotide sequence ID" value="NZ_JBEZFP010000207.1"/>
</dbReference>
<proteinExistence type="predicted"/>
<comment type="caution">
    <text evidence="1">The sequence shown here is derived from an EMBL/GenBank/DDBJ whole genome shotgun (WGS) entry which is preliminary data.</text>
</comment>
<evidence type="ECO:0000313" key="1">
    <source>
        <dbReference type="EMBL" id="MEU8139861.1"/>
    </source>
</evidence>
<protein>
    <submittedName>
        <fullName evidence="1">Uncharacterized protein</fullName>
    </submittedName>
</protein>
<name>A0ABV3DVT3_9ACTN</name>